<proteinExistence type="predicted"/>
<comment type="caution">
    <text evidence="1">The sequence shown here is derived from an EMBL/GenBank/DDBJ whole genome shotgun (WGS) entry which is preliminary data.</text>
</comment>
<gene>
    <name evidence="1" type="ORF">S01H4_55713</name>
</gene>
<dbReference type="EMBL" id="BART01032193">
    <property type="protein sequence ID" value="GAH08314.1"/>
    <property type="molecule type" value="Genomic_DNA"/>
</dbReference>
<organism evidence="1">
    <name type="scientific">marine sediment metagenome</name>
    <dbReference type="NCBI Taxonomy" id="412755"/>
    <lineage>
        <taxon>unclassified sequences</taxon>
        <taxon>metagenomes</taxon>
        <taxon>ecological metagenomes</taxon>
    </lineage>
</organism>
<protein>
    <submittedName>
        <fullName evidence="1">Uncharacterized protein</fullName>
    </submittedName>
</protein>
<feature type="non-terminal residue" evidence="1">
    <location>
        <position position="1"/>
    </location>
</feature>
<accession>X1DTK8</accession>
<sequence length="30" mass="3431">KLQGKYCSLNLKRNYNKALSSDLPKKILHG</sequence>
<reference evidence="1" key="1">
    <citation type="journal article" date="2014" name="Front. Microbiol.">
        <title>High frequency of phylogenetically diverse reductive dehalogenase-homologous genes in deep subseafloor sedimentary metagenomes.</title>
        <authorList>
            <person name="Kawai M."/>
            <person name="Futagami T."/>
            <person name="Toyoda A."/>
            <person name="Takaki Y."/>
            <person name="Nishi S."/>
            <person name="Hori S."/>
            <person name="Arai W."/>
            <person name="Tsubouchi T."/>
            <person name="Morono Y."/>
            <person name="Uchiyama I."/>
            <person name="Ito T."/>
            <person name="Fujiyama A."/>
            <person name="Inagaki F."/>
            <person name="Takami H."/>
        </authorList>
    </citation>
    <scope>NUCLEOTIDE SEQUENCE</scope>
    <source>
        <strain evidence="1">Expedition CK06-06</strain>
    </source>
</reference>
<dbReference type="AlphaFoldDB" id="X1DTK8"/>
<evidence type="ECO:0000313" key="1">
    <source>
        <dbReference type="EMBL" id="GAH08314.1"/>
    </source>
</evidence>
<name>X1DTK8_9ZZZZ</name>